<dbReference type="PIRSF" id="PIRSF005917">
    <property type="entry name" value="MTase_YraL"/>
    <property type="match status" value="1"/>
</dbReference>
<comment type="catalytic activity">
    <reaction evidence="6">
        <text>cytidine(1402) in 16S rRNA + S-adenosyl-L-methionine = 2'-O-methylcytidine(1402) in 16S rRNA + S-adenosyl-L-homocysteine + H(+)</text>
        <dbReference type="Rhea" id="RHEA:42924"/>
        <dbReference type="Rhea" id="RHEA-COMP:10285"/>
        <dbReference type="Rhea" id="RHEA-COMP:10286"/>
        <dbReference type="ChEBI" id="CHEBI:15378"/>
        <dbReference type="ChEBI" id="CHEBI:57856"/>
        <dbReference type="ChEBI" id="CHEBI:59789"/>
        <dbReference type="ChEBI" id="CHEBI:74495"/>
        <dbReference type="ChEBI" id="CHEBI:82748"/>
        <dbReference type="EC" id="2.1.1.198"/>
    </reaction>
</comment>
<dbReference type="InterPro" id="IPR000878">
    <property type="entry name" value="4pyrrol_Mease"/>
</dbReference>
<dbReference type="SUPFAM" id="SSF53790">
    <property type="entry name" value="Tetrapyrrole methylase"/>
    <property type="match status" value="1"/>
</dbReference>
<dbReference type="AlphaFoldDB" id="A0A6G8L101"/>
<dbReference type="Gene3D" id="3.30.950.10">
    <property type="entry name" value="Methyltransferase, Cobalt-precorrin-4 Transmethylase, Domain 2"/>
    <property type="match status" value="1"/>
</dbReference>
<dbReference type="GO" id="GO:0070677">
    <property type="term" value="F:rRNA (cytosine-2'-O-)-methyltransferase activity"/>
    <property type="evidence" value="ECO:0007669"/>
    <property type="project" value="UniProtKB-UniRule"/>
</dbReference>
<dbReference type="NCBIfam" id="TIGR00096">
    <property type="entry name" value="16S rRNA (cytidine(1402)-2'-O)-methyltransferase"/>
    <property type="match status" value="1"/>
</dbReference>
<evidence type="ECO:0000259" key="7">
    <source>
        <dbReference type="Pfam" id="PF00590"/>
    </source>
</evidence>
<dbReference type="InterPro" id="IPR035996">
    <property type="entry name" value="4pyrrol_Methylase_sf"/>
</dbReference>
<evidence type="ECO:0000259" key="8">
    <source>
        <dbReference type="Pfam" id="PF23016"/>
    </source>
</evidence>
<evidence type="ECO:0000313" key="9">
    <source>
        <dbReference type="EMBL" id="QIN30495.1"/>
    </source>
</evidence>
<protein>
    <recommendedName>
        <fullName evidence="6">Ribosomal RNA small subunit methyltransferase I</fullName>
        <ecNumber evidence="6">2.1.1.198</ecNumber>
    </recommendedName>
    <alternativeName>
        <fullName evidence="6">16S rRNA 2'-O-ribose C1402 methyltransferase</fullName>
    </alternativeName>
    <alternativeName>
        <fullName evidence="6">rRNA (cytidine-2'-O-)-methyltransferase RsmI</fullName>
    </alternativeName>
</protein>
<comment type="function">
    <text evidence="6">Catalyzes the 2'-O-methylation of the ribose of cytidine 1402 (C1402) in 16S rRNA.</text>
</comment>
<dbReference type="PANTHER" id="PTHR46111:SF1">
    <property type="entry name" value="RIBOSOMAL RNA SMALL SUBUNIT METHYLTRANSFERASE I"/>
    <property type="match status" value="1"/>
</dbReference>
<dbReference type="EMBL" id="CP035810">
    <property type="protein sequence ID" value="QIN30495.1"/>
    <property type="molecule type" value="Genomic_DNA"/>
</dbReference>
<accession>A0A6G8L101</accession>
<dbReference type="FunFam" id="3.30.950.10:FF:000002">
    <property type="entry name" value="Ribosomal RNA small subunit methyltransferase I"/>
    <property type="match status" value="1"/>
</dbReference>
<evidence type="ECO:0000256" key="6">
    <source>
        <dbReference type="HAMAP-Rule" id="MF_01877"/>
    </source>
</evidence>
<dbReference type="Proteomes" id="UP000501518">
    <property type="component" value="Chromosome"/>
</dbReference>
<dbReference type="Pfam" id="PF00590">
    <property type="entry name" value="TP_methylase"/>
    <property type="match status" value="1"/>
</dbReference>
<feature type="domain" description="Tetrapyrrole methylase" evidence="7">
    <location>
        <begin position="14"/>
        <end position="216"/>
    </location>
</feature>
<organism evidence="9 10">
    <name type="scientific">Brevibacterium luteolum</name>
    <dbReference type="NCBI Taxonomy" id="199591"/>
    <lineage>
        <taxon>Bacteria</taxon>
        <taxon>Bacillati</taxon>
        <taxon>Actinomycetota</taxon>
        <taxon>Actinomycetes</taxon>
        <taxon>Micrococcales</taxon>
        <taxon>Brevibacteriaceae</taxon>
        <taxon>Brevibacterium</taxon>
    </lineage>
</organism>
<gene>
    <name evidence="6 9" type="primary">rsmI</name>
    <name evidence="9" type="ORF">EW640_07265</name>
</gene>
<dbReference type="InterPro" id="IPR014777">
    <property type="entry name" value="4pyrrole_Mease_sub1"/>
</dbReference>
<comment type="similarity">
    <text evidence="6">Belongs to the methyltransferase superfamily. RsmI family.</text>
</comment>
<dbReference type="InterPro" id="IPR014776">
    <property type="entry name" value="4pyrrole_Mease_sub2"/>
</dbReference>
<dbReference type="InterPro" id="IPR053910">
    <property type="entry name" value="RsmI_HTH"/>
</dbReference>
<name>A0A6G8L101_9MICO</name>
<keyword evidence="2 6" id="KW-0698">rRNA processing</keyword>
<keyword evidence="5 6" id="KW-0949">S-adenosyl-L-methionine</keyword>
<evidence type="ECO:0000256" key="1">
    <source>
        <dbReference type="ARBA" id="ARBA00022490"/>
    </source>
</evidence>
<evidence type="ECO:0000256" key="2">
    <source>
        <dbReference type="ARBA" id="ARBA00022552"/>
    </source>
</evidence>
<evidence type="ECO:0000256" key="5">
    <source>
        <dbReference type="ARBA" id="ARBA00022691"/>
    </source>
</evidence>
<evidence type="ECO:0000256" key="4">
    <source>
        <dbReference type="ARBA" id="ARBA00022679"/>
    </source>
</evidence>
<evidence type="ECO:0000313" key="10">
    <source>
        <dbReference type="Proteomes" id="UP000501518"/>
    </source>
</evidence>
<reference evidence="9 10" key="1">
    <citation type="submission" date="2019-02" db="EMBL/GenBank/DDBJ databases">
        <title>Complete Genome Sequence and Methylome Analysis of Brevibacterium luteolum NEB1784.</title>
        <authorList>
            <person name="Fomenkov A."/>
            <person name="Roberts R.J."/>
        </authorList>
    </citation>
    <scope>NUCLEOTIDE SEQUENCE [LARGE SCALE GENOMIC DNA]</scope>
    <source>
        <strain evidence="9 10">NEB1784</strain>
    </source>
</reference>
<dbReference type="GO" id="GO:0005737">
    <property type="term" value="C:cytoplasm"/>
    <property type="evidence" value="ECO:0007669"/>
    <property type="project" value="UniProtKB-SubCell"/>
</dbReference>
<dbReference type="EC" id="2.1.1.198" evidence="6"/>
<keyword evidence="1 6" id="KW-0963">Cytoplasm</keyword>
<dbReference type="HAMAP" id="MF_01877">
    <property type="entry name" value="16SrRNA_methyltr_I"/>
    <property type="match status" value="1"/>
</dbReference>
<dbReference type="Pfam" id="PF23016">
    <property type="entry name" value="RsmI_C"/>
    <property type="match status" value="1"/>
</dbReference>
<sequence length="286" mass="30577">MGSRPAPEVSGAGRLTLVGTPIGNLDDASAHMRAAIESADVIAAEDTRRFLCLAERLGLRHTREITSLFDHNEEAKAEFLIDEVAAGRHVVLLTDAGMPAVSDPGYRVVAAAYARGVEVTTASGPSAVITALALSGLPSDRFAFEGFLPRKAGERRRKLDALAADERTLVCFESPHRLVDALADLEAACGPERQIAVCRELTKTYEEVIRGTIAEVRERVGDGVRGEITLVIAGASPQAADAGDCVAEMRRLVDAGMRVKDAAAEVATRHGVSKRQAYETYLKAER</sequence>
<feature type="domain" description="RsmI HTH" evidence="8">
    <location>
        <begin position="240"/>
        <end position="283"/>
    </location>
</feature>
<comment type="subcellular location">
    <subcellularLocation>
        <location evidence="6">Cytoplasm</location>
    </subcellularLocation>
</comment>
<keyword evidence="3 6" id="KW-0489">Methyltransferase</keyword>
<dbReference type="KEGG" id="blut:EW640_07265"/>
<keyword evidence="4 6" id="KW-0808">Transferase</keyword>
<dbReference type="Gene3D" id="3.40.1010.10">
    <property type="entry name" value="Cobalt-precorrin-4 Transmethylase, Domain 1"/>
    <property type="match status" value="1"/>
</dbReference>
<dbReference type="InterPro" id="IPR008189">
    <property type="entry name" value="rRNA_ssu_MeTfrase_I"/>
</dbReference>
<evidence type="ECO:0000256" key="3">
    <source>
        <dbReference type="ARBA" id="ARBA00022603"/>
    </source>
</evidence>
<proteinExistence type="inferred from homology"/>
<dbReference type="PANTHER" id="PTHR46111">
    <property type="entry name" value="RIBOSOMAL RNA SMALL SUBUNIT METHYLTRANSFERASE I"/>
    <property type="match status" value="1"/>
</dbReference>
<dbReference type="CDD" id="cd11648">
    <property type="entry name" value="RsmI"/>
    <property type="match status" value="1"/>
</dbReference>